<dbReference type="InterPro" id="IPR022898">
    <property type="entry name" value="RNase_HII"/>
</dbReference>
<feature type="domain" description="RNase H type-2" evidence="17">
    <location>
        <begin position="3"/>
        <end position="186"/>
    </location>
</feature>
<comment type="subcellular location">
    <subcellularLocation>
        <location evidence="4 14">Cytoplasm</location>
    </subcellularLocation>
</comment>
<reference evidence="18 19" key="1">
    <citation type="submission" date="2018-03" db="EMBL/GenBank/DDBJ databases">
        <title>A gene transfer event suggests a long-term partnership between eustigmatophyte algae and a novel lineage of endosymbiotic bacteria.</title>
        <authorList>
            <person name="Yurchenko T."/>
            <person name="Sevcikova T."/>
            <person name="Pribyl P."/>
            <person name="El Karkouri K."/>
            <person name="Klimes V."/>
            <person name="Amaral R."/>
            <person name="Zbrankova V."/>
            <person name="Kim E."/>
            <person name="Raoult D."/>
            <person name="Santos L.M.A."/>
            <person name="Elias M."/>
        </authorList>
    </citation>
    <scope>NUCLEOTIDE SEQUENCE [LARGE SCALE GENOMIC DNA]</scope>
    <source>
        <strain evidence="18">CCALA 838</strain>
    </source>
</reference>
<evidence type="ECO:0000313" key="18">
    <source>
        <dbReference type="EMBL" id="AVP87792.1"/>
    </source>
</evidence>
<dbReference type="InterPro" id="IPR012337">
    <property type="entry name" value="RNaseH-like_sf"/>
</dbReference>
<dbReference type="SUPFAM" id="SSF53098">
    <property type="entry name" value="Ribonuclease H-like"/>
    <property type="match status" value="1"/>
</dbReference>
<dbReference type="InterPro" id="IPR036397">
    <property type="entry name" value="RNaseH_sf"/>
</dbReference>
<name>A0A2P1P940_9RICK</name>
<evidence type="ECO:0000256" key="6">
    <source>
        <dbReference type="ARBA" id="ARBA00012180"/>
    </source>
</evidence>
<dbReference type="InterPro" id="IPR024567">
    <property type="entry name" value="RNase_HII/HIII_dom"/>
</dbReference>
<evidence type="ECO:0000256" key="4">
    <source>
        <dbReference type="ARBA" id="ARBA00004496"/>
    </source>
</evidence>
<dbReference type="GO" id="GO:0004523">
    <property type="term" value="F:RNA-DNA hybrid ribonuclease activity"/>
    <property type="evidence" value="ECO:0007669"/>
    <property type="project" value="UniProtKB-UniRule"/>
</dbReference>
<dbReference type="Proteomes" id="UP000241762">
    <property type="component" value="Chromosome"/>
</dbReference>
<dbReference type="NCBIfam" id="NF000595">
    <property type="entry name" value="PRK00015.1-3"/>
    <property type="match status" value="1"/>
</dbReference>
<keyword evidence="11 14" id="KW-0255">Endonuclease</keyword>
<keyword evidence="8 14" id="KW-0963">Cytoplasm</keyword>
<comment type="catalytic activity">
    <reaction evidence="1 14 15 16">
        <text>Endonucleolytic cleavage to 5'-phosphomonoester.</text>
        <dbReference type="EC" id="3.1.26.4"/>
    </reaction>
</comment>
<evidence type="ECO:0000256" key="14">
    <source>
        <dbReference type="HAMAP-Rule" id="MF_00052"/>
    </source>
</evidence>
<dbReference type="PROSITE" id="PS51975">
    <property type="entry name" value="RNASE_H_2"/>
    <property type="match status" value="1"/>
</dbReference>
<evidence type="ECO:0000256" key="16">
    <source>
        <dbReference type="RuleBase" id="RU003515"/>
    </source>
</evidence>
<dbReference type="CDD" id="cd07182">
    <property type="entry name" value="RNase_HII_bacteria_HII_like"/>
    <property type="match status" value="1"/>
</dbReference>
<evidence type="ECO:0000256" key="11">
    <source>
        <dbReference type="ARBA" id="ARBA00022759"/>
    </source>
</evidence>
<dbReference type="PANTHER" id="PTHR10954">
    <property type="entry name" value="RIBONUCLEASE H2 SUBUNIT A"/>
    <property type="match status" value="1"/>
</dbReference>
<organism evidence="18 19">
    <name type="scientific">Candidatus Phycorickettsia trachydisci</name>
    <dbReference type="NCBI Taxonomy" id="2115978"/>
    <lineage>
        <taxon>Bacteria</taxon>
        <taxon>Pseudomonadati</taxon>
        <taxon>Pseudomonadota</taxon>
        <taxon>Alphaproteobacteria</taxon>
        <taxon>Rickettsiales</taxon>
        <taxon>Rickettsiaceae</taxon>
        <taxon>Candidatus Phycorickettsia</taxon>
    </lineage>
</organism>
<evidence type="ECO:0000256" key="5">
    <source>
        <dbReference type="ARBA" id="ARBA00007383"/>
    </source>
</evidence>
<dbReference type="EMBL" id="CP027845">
    <property type="protein sequence ID" value="AVP87792.1"/>
    <property type="molecule type" value="Genomic_DNA"/>
</dbReference>
<dbReference type="Pfam" id="PF01351">
    <property type="entry name" value="RNase_HII"/>
    <property type="match status" value="1"/>
</dbReference>
<keyword evidence="13 14" id="KW-0464">Manganese</keyword>
<dbReference type="KEGG" id="ptc:phytr_8600"/>
<evidence type="ECO:0000256" key="7">
    <source>
        <dbReference type="ARBA" id="ARBA00019179"/>
    </source>
</evidence>
<gene>
    <name evidence="14" type="primary">rnhB</name>
    <name evidence="18" type="ORF">phytr_8600</name>
</gene>
<protein>
    <recommendedName>
        <fullName evidence="7 14">Ribonuclease HII</fullName>
        <shortName evidence="14">RNase HII</shortName>
        <ecNumber evidence="6 14">3.1.26.4</ecNumber>
    </recommendedName>
</protein>
<dbReference type="GO" id="GO:0006298">
    <property type="term" value="P:mismatch repair"/>
    <property type="evidence" value="ECO:0007669"/>
    <property type="project" value="TreeGrafter"/>
</dbReference>
<comment type="cofactor">
    <cofactor evidence="14 15">
        <name>Mn(2+)</name>
        <dbReference type="ChEBI" id="CHEBI:29035"/>
    </cofactor>
    <cofactor evidence="14 15">
        <name>Mg(2+)</name>
        <dbReference type="ChEBI" id="CHEBI:18420"/>
    </cofactor>
    <text evidence="14 15">Manganese or magnesium. Binds 1 divalent metal ion per monomer in the absence of substrate. May bind a second metal ion after substrate binding.</text>
</comment>
<evidence type="ECO:0000313" key="19">
    <source>
        <dbReference type="Proteomes" id="UP000241762"/>
    </source>
</evidence>
<dbReference type="GO" id="GO:0032299">
    <property type="term" value="C:ribonuclease H2 complex"/>
    <property type="evidence" value="ECO:0007669"/>
    <property type="project" value="TreeGrafter"/>
</dbReference>
<keyword evidence="9 14" id="KW-0540">Nuclease</keyword>
<evidence type="ECO:0000256" key="1">
    <source>
        <dbReference type="ARBA" id="ARBA00000077"/>
    </source>
</evidence>
<evidence type="ECO:0000256" key="15">
    <source>
        <dbReference type="PROSITE-ProRule" id="PRU01319"/>
    </source>
</evidence>
<evidence type="ECO:0000256" key="8">
    <source>
        <dbReference type="ARBA" id="ARBA00022490"/>
    </source>
</evidence>
<sequence>MKKIIVGSDEVGRGPLAGPIVAGAVTYKNTLIPDYVFDGRDSKLLSTAQREKLSNKIWDQYLCAIGIVSAEEIDLLGISLANRLAIIRAINNLKIYFDVALVDGNLKFDDTRFFSIIQGDKSHELICAASIIAKVWRDNLMQMLHNEFPCYNWSKNKGYGTKEHLDAIKKLGTSPYHRKTFKIAQC</sequence>
<proteinExistence type="inferred from homology"/>
<evidence type="ECO:0000256" key="10">
    <source>
        <dbReference type="ARBA" id="ARBA00022723"/>
    </source>
</evidence>
<dbReference type="AlphaFoldDB" id="A0A2P1P940"/>
<dbReference type="InterPro" id="IPR001352">
    <property type="entry name" value="RNase_HII/HIII"/>
</dbReference>
<comment type="function">
    <text evidence="3 14 16">Endonuclease that specifically degrades the RNA of RNA-DNA hybrids.</text>
</comment>
<feature type="binding site" evidence="14 15">
    <location>
        <position position="103"/>
    </location>
    <ligand>
        <name>a divalent metal cation</name>
        <dbReference type="ChEBI" id="CHEBI:60240"/>
    </ligand>
</feature>
<evidence type="ECO:0000256" key="3">
    <source>
        <dbReference type="ARBA" id="ARBA00004065"/>
    </source>
</evidence>
<evidence type="ECO:0000256" key="2">
    <source>
        <dbReference type="ARBA" id="ARBA00001946"/>
    </source>
</evidence>
<feature type="binding site" evidence="14 15">
    <location>
        <position position="9"/>
    </location>
    <ligand>
        <name>a divalent metal cation</name>
        <dbReference type="ChEBI" id="CHEBI:60240"/>
    </ligand>
</feature>
<dbReference type="PANTHER" id="PTHR10954:SF18">
    <property type="entry name" value="RIBONUCLEASE HII"/>
    <property type="match status" value="1"/>
</dbReference>
<dbReference type="GO" id="GO:0005737">
    <property type="term" value="C:cytoplasm"/>
    <property type="evidence" value="ECO:0007669"/>
    <property type="project" value="UniProtKB-SubCell"/>
</dbReference>
<keyword evidence="12 14" id="KW-0378">Hydrolase</keyword>
<comment type="similarity">
    <text evidence="5 14 16">Belongs to the RNase HII family.</text>
</comment>
<accession>A0A2P1P940</accession>
<dbReference type="GO" id="GO:0003723">
    <property type="term" value="F:RNA binding"/>
    <property type="evidence" value="ECO:0007669"/>
    <property type="project" value="UniProtKB-UniRule"/>
</dbReference>
<comment type="cofactor">
    <cofactor evidence="2">
        <name>Mg(2+)</name>
        <dbReference type="ChEBI" id="CHEBI:18420"/>
    </cofactor>
</comment>
<dbReference type="HAMAP" id="MF_00052_B">
    <property type="entry name" value="RNase_HII_B"/>
    <property type="match status" value="1"/>
</dbReference>
<evidence type="ECO:0000256" key="13">
    <source>
        <dbReference type="ARBA" id="ARBA00023211"/>
    </source>
</evidence>
<evidence type="ECO:0000256" key="12">
    <source>
        <dbReference type="ARBA" id="ARBA00022801"/>
    </source>
</evidence>
<evidence type="ECO:0000259" key="17">
    <source>
        <dbReference type="PROSITE" id="PS51975"/>
    </source>
</evidence>
<keyword evidence="10 14" id="KW-0479">Metal-binding</keyword>
<dbReference type="GO" id="GO:0030145">
    <property type="term" value="F:manganese ion binding"/>
    <property type="evidence" value="ECO:0007669"/>
    <property type="project" value="UniProtKB-UniRule"/>
</dbReference>
<dbReference type="EC" id="3.1.26.4" evidence="6 14"/>
<dbReference type="GO" id="GO:0043137">
    <property type="term" value="P:DNA replication, removal of RNA primer"/>
    <property type="evidence" value="ECO:0007669"/>
    <property type="project" value="TreeGrafter"/>
</dbReference>
<evidence type="ECO:0000256" key="9">
    <source>
        <dbReference type="ARBA" id="ARBA00022722"/>
    </source>
</evidence>
<feature type="binding site" evidence="14 15">
    <location>
        <position position="10"/>
    </location>
    <ligand>
        <name>a divalent metal cation</name>
        <dbReference type="ChEBI" id="CHEBI:60240"/>
    </ligand>
</feature>
<dbReference type="Gene3D" id="3.30.420.10">
    <property type="entry name" value="Ribonuclease H-like superfamily/Ribonuclease H"/>
    <property type="match status" value="1"/>
</dbReference>
<keyword evidence="19" id="KW-1185">Reference proteome</keyword>